<keyword evidence="1" id="KW-1133">Transmembrane helix</keyword>
<reference evidence="3" key="1">
    <citation type="submission" date="2021-09" db="EMBL/GenBank/DDBJ databases">
        <authorList>
            <consortium name="AG Swart"/>
            <person name="Singh M."/>
            <person name="Singh A."/>
            <person name="Seah K."/>
            <person name="Emmerich C."/>
        </authorList>
    </citation>
    <scope>NUCLEOTIDE SEQUENCE</scope>
    <source>
        <strain evidence="3">ATCC30299</strain>
    </source>
</reference>
<dbReference type="Pfam" id="PF00892">
    <property type="entry name" value="EamA"/>
    <property type="match status" value="1"/>
</dbReference>
<evidence type="ECO:0000259" key="2">
    <source>
        <dbReference type="Pfam" id="PF00892"/>
    </source>
</evidence>
<dbReference type="Proteomes" id="UP001162131">
    <property type="component" value="Unassembled WGS sequence"/>
</dbReference>
<feature type="transmembrane region" description="Helical" evidence="1">
    <location>
        <begin position="38"/>
        <end position="60"/>
    </location>
</feature>
<dbReference type="InterPro" id="IPR000620">
    <property type="entry name" value="EamA_dom"/>
</dbReference>
<dbReference type="InterPro" id="IPR037185">
    <property type="entry name" value="EmrE-like"/>
</dbReference>
<name>A0AAU9I8D7_9CILI</name>
<feature type="transmembrane region" description="Helical" evidence="1">
    <location>
        <begin position="97"/>
        <end position="114"/>
    </location>
</feature>
<dbReference type="GO" id="GO:0016020">
    <property type="term" value="C:membrane"/>
    <property type="evidence" value="ECO:0007669"/>
    <property type="project" value="InterPro"/>
</dbReference>
<comment type="caution">
    <text evidence="3">The sequence shown here is derived from an EMBL/GenBank/DDBJ whole genome shotgun (WGS) entry which is preliminary data.</text>
</comment>
<dbReference type="PANTHER" id="PTHR31965">
    <property type="entry name" value="TRANSMEMBRANE PROTEIN 42"/>
    <property type="match status" value="1"/>
</dbReference>
<keyword evidence="1" id="KW-0472">Membrane</keyword>
<sequence>MKITSSILAGVFAATAGAFGKFGFQSFYWGEFLYYEELSLKIACIIIMLVLNSLMIKFFMQSLKDLGASKATVINFTCNYMSSAVFGYLVYSEYLSLTWGLGALLMIIGVYIISKDN</sequence>
<dbReference type="SUPFAM" id="SSF103481">
    <property type="entry name" value="Multidrug resistance efflux transporter EmrE"/>
    <property type="match status" value="1"/>
</dbReference>
<feature type="transmembrane region" description="Helical" evidence="1">
    <location>
        <begin position="72"/>
        <end position="91"/>
    </location>
</feature>
<feature type="domain" description="EamA" evidence="2">
    <location>
        <begin position="41"/>
        <end position="114"/>
    </location>
</feature>
<dbReference type="InterPro" id="IPR039632">
    <property type="entry name" value="TMEM42"/>
</dbReference>
<keyword evidence="1" id="KW-0812">Transmembrane</keyword>
<protein>
    <recommendedName>
        <fullName evidence="2">EamA domain-containing protein</fullName>
    </recommendedName>
</protein>
<dbReference type="EMBL" id="CAJZBQ010000002">
    <property type="protein sequence ID" value="CAG9310741.1"/>
    <property type="molecule type" value="Genomic_DNA"/>
</dbReference>
<dbReference type="AlphaFoldDB" id="A0AAU9I8D7"/>
<evidence type="ECO:0000313" key="4">
    <source>
        <dbReference type="Proteomes" id="UP001162131"/>
    </source>
</evidence>
<evidence type="ECO:0000313" key="3">
    <source>
        <dbReference type="EMBL" id="CAG9310741.1"/>
    </source>
</evidence>
<dbReference type="PANTHER" id="PTHR31965:SF1">
    <property type="entry name" value="TRANSMEMBRANE PROTEIN 42"/>
    <property type="match status" value="1"/>
</dbReference>
<proteinExistence type="predicted"/>
<accession>A0AAU9I8D7</accession>
<evidence type="ECO:0000256" key="1">
    <source>
        <dbReference type="SAM" id="Phobius"/>
    </source>
</evidence>
<gene>
    <name evidence="3" type="ORF">BSTOLATCC_MIC1581</name>
</gene>
<keyword evidence="4" id="KW-1185">Reference proteome</keyword>
<organism evidence="3 4">
    <name type="scientific">Blepharisma stoltei</name>
    <dbReference type="NCBI Taxonomy" id="1481888"/>
    <lineage>
        <taxon>Eukaryota</taxon>
        <taxon>Sar</taxon>
        <taxon>Alveolata</taxon>
        <taxon>Ciliophora</taxon>
        <taxon>Postciliodesmatophora</taxon>
        <taxon>Heterotrichea</taxon>
        <taxon>Heterotrichida</taxon>
        <taxon>Blepharismidae</taxon>
        <taxon>Blepharisma</taxon>
    </lineage>
</organism>